<comment type="caution">
    <text evidence="8">The sequence shown here is derived from an EMBL/GenBank/DDBJ whole genome shotgun (WGS) entry which is preliminary data.</text>
</comment>
<dbReference type="PANTHER" id="PTHR41694">
    <property type="entry name" value="ENDOGENOUS RETROVIRUS GROUP K MEMBER POL PROTEIN"/>
    <property type="match status" value="1"/>
</dbReference>
<keyword evidence="4" id="KW-0255">Endonuclease</keyword>
<feature type="non-terminal residue" evidence="8">
    <location>
        <position position="1"/>
    </location>
</feature>
<evidence type="ECO:0000256" key="5">
    <source>
        <dbReference type="ARBA" id="ARBA00022801"/>
    </source>
</evidence>
<dbReference type="GO" id="GO:0035613">
    <property type="term" value="F:RNA stem-loop binding"/>
    <property type="evidence" value="ECO:0007669"/>
    <property type="project" value="TreeGrafter"/>
</dbReference>
<dbReference type="InterPro" id="IPR036397">
    <property type="entry name" value="RNaseH_sf"/>
</dbReference>
<evidence type="ECO:0000256" key="2">
    <source>
        <dbReference type="ARBA" id="ARBA00022695"/>
    </source>
</evidence>
<dbReference type="InterPro" id="IPR043502">
    <property type="entry name" value="DNA/RNA_pol_sf"/>
</dbReference>
<keyword evidence="9" id="KW-1185">Reference proteome</keyword>
<reference evidence="8 9" key="1">
    <citation type="submission" date="2019-09" db="EMBL/GenBank/DDBJ databases">
        <title>Bird 10,000 Genomes (B10K) Project - Family phase.</title>
        <authorList>
            <person name="Zhang G."/>
        </authorList>
    </citation>
    <scope>NUCLEOTIDE SEQUENCE [LARGE SCALE GENOMIC DNA]</scope>
    <source>
        <strain evidence="8">B10K-DU-002-18</strain>
        <tissue evidence="8">Muscle</tissue>
    </source>
</reference>
<keyword evidence="3" id="KW-0540">Nuclease</keyword>
<name>A0A7L2L8D9_9SYLV</name>
<dbReference type="PROSITE" id="PS50879">
    <property type="entry name" value="RNASE_H_1"/>
    <property type="match status" value="1"/>
</dbReference>
<sequence length="296" mass="33909">VGLEISTAKIQEIAPWKYLGWKITDLTTRPQKIQVSSEINNLQDLHQLLGEISWMRPILGITNDDLALLFNLLRGDRNIKSPRTLTPEAQKDLEKIVKIIQRRQAHHFVTSLPFYLAVLGEKIQDPLLIIEWIFLSFRLPKTILTDWEISAQIIVKARTRLLTMAGREFSVIYLPLKKLYFDWAMQKSEDLHITLLGYPGACTIHFPSHKLLKAKISFREKPKISEELLDAITVFTDGSGKTHKSVITWQNPTTGEWESNIKIVQGSPQIVELAAVVRAFKLFQQPFNLVKDSAYV</sequence>
<dbReference type="Pfam" id="PF06817">
    <property type="entry name" value="RVT_thumb"/>
    <property type="match status" value="1"/>
</dbReference>
<feature type="non-terminal residue" evidence="8">
    <location>
        <position position="296"/>
    </location>
</feature>
<evidence type="ECO:0000256" key="4">
    <source>
        <dbReference type="ARBA" id="ARBA00022759"/>
    </source>
</evidence>
<dbReference type="InterPro" id="IPR012337">
    <property type="entry name" value="RNaseH-like_sf"/>
</dbReference>
<accession>A0A7L2L8D9</accession>
<evidence type="ECO:0000256" key="3">
    <source>
        <dbReference type="ARBA" id="ARBA00022722"/>
    </source>
</evidence>
<dbReference type="SUPFAM" id="SSF56672">
    <property type="entry name" value="DNA/RNA polymerases"/>
    <property type="match status" value="1"/>
</dbReference>
<dbReference type="Proteomes" id="UP000527178">
    <property type="component" value="Unassembled WGS sequence"/>
</dbReference>
<feature type="domain" description="RNase H type-1" evidence="7">
    <location>
        <begin position="228"/>
        <end position="296"/>
    </location>
</feature>
<evidence type="ECO:0000313" key="8">
    <source>
        <dbReference type="EMBL" id="NXR43725.1"/>
    </source>
</evidence>
<dbReference type="GO" id="GO:0003964">
    <property type="term" value="F:RNA-directed DNA polymerase activity"/>
    <property type="evidence" value="ECO:0007669"/>
    <property type="project" value="UniProtKB-KW"/>
</dbReference>
<dbReference type="AlphaFoldDB" id="A0A7L2L8D9"/>
<keyword evidence="6" id="KW-0695">RNA-directed DNA polymerase</keyword>
<dbReference type="EMBL" id="VWYN01000053">
    <property type="protein sequence ID" value="NXR43725.1"/>
    <property type="molecule type" value="Genomic_DNA"/>
</dbReference>
<dbReference type="Gene3D" id="3.30.420.10">
    <property type="entry name" value="Ribonuclease H-like superfamily/Ribonuclease H"/>
    <property type="match status" value="1"/>
</dbReference>
<dbReference type="InterPro" id="IPR043128">
    <property type="entry name" value="Rev_trsase/Diguanyl_cyclase"/>
</dbReference>
<gene>
    <name evidence="8" type="primary">Ervk11_0</name>
    <name evidence="8" type="ORF">HIPICT_R12472</name>
</gene>
<protein>
    <submittedName>
        <fullName evidence="8">POK11 protein</fullName>
    </submittedName>
</protein>
<dbReference type="PANTHER" id="PTHR41694:SF3">
    <property type="entry name" value="RNA-DIRECTED DNA POLYMERASE-RELATED"/>
    <property type="match status" value="1"/>
</dbReference>
<dbReference type="SUPFAM" id="SSF53098">
    <property type="entry name" value="Ribonuclease H-like"/>
    <property type="match status" value="1"/>
</dbReference>
<evidence type="ECO:0000313" key="9">
    <source>
        <dbReference type="Proteomes" id="UP000527178"/>
    </source>
</evidence>
<dbReference type="InterPro" id="IPR002156">
    <property type="entry name" value="RNaseH_domain"/>
</dbReference>
<proteinExistence type="predicted"/>
<keyword evidence="1" id="KW-0808">Transferase</keyword>
<keyword evidence="5" id="KW-0378">Hydrolase</keyword>
<dbReference type="InterPro" id="IPR010661">
    <property type="entry name" value="RVT_thumb"/>
</dbReference>
<evidence type="ECO:0000256" key="1">
    <source>
        <dbReference type="ARBA" id="ARBA00022679"/>
    </source>
</evidence>
<dbReference type="GO" id="GO:0004523">
    <property type="term" value="F:RNA-DNA hybrid ribonuclease activity"/>
    <property type="evidence" value="ECO:0007669"/>
    <property type="project" value="InterPro"/>
</dbReference>
<evidence type="ECO:0000259" key="7">
    <source>
        <dbReference type="PROSITE" id="PS50879"/>
    </source>
</evidence>
<organism evidence="8 9">
    <name type="scientific">Hippolais icterina</name>
    <name type="common">icterine warbler</name>
    <dbReference type="NCBI Taxonomy" id="68497"/>
    <lineage>
        <taxon>Eukaryota</taxon>
        <taxon>Metazoa</taxon>
        <taxon>Chordata</taxon>
        <taxon>Craniata</taxon>
        <taxon>Vertebrata</taxon>
        <taxon>Euteleostomi</taxon>
        <taxon>Archelosauria</taxon>
        <taxon>Archosauria</taxon>
        <taxon>Dinosauria</taxon>
        <taxon>Saurischia</taxon>
        <taxon>Theropoda</taxon>
        <taxon>Coelurosauria</taxon>
        <taxon>Aves</taxon>
        <taxon>Neognathae</taxon>
        <taxon>Neoaves</taxon>
        <taxon>Telluraves</taxon>
        <taxon>Australaves</taxon>
        <taxon>Passeriformes</taxon>
        <taxon>Sylvioidea</taxon>
        <taxon>Sylviidae</taxon>
        <taxon>Acrocephalinae</taxon>
        <taxon>Hippolais</taxon>
    </lineage>
</organism>
<evidence type="ECO:0000256" key="6">
    <source>
        <dbReference type="ARBA" id="ARBA00022918"/>
    </source>
</evidence>
<keyword evidence="2" id="KW-0548">Nucleotidyltransferase</keyword>
<dbReference type="Gene3D" id="3.30.70.270">
    <property type="match status" value="1"/>
</dbReference>